<dbReference type="Gene3D" id="1.25.40.420">
    <property type="match status" value="1"/>
</dbReference>
<evidence type="ECO:0000313" key="7">
    <source>
        <dbReference type="Proteomes" id="UP001180020"/>
    </source>
</evidence>
<dbReference type="EMBL" id="JAUJYO010000003">
    <property type="protein sequence ID" value="KAK1321190.1"/>
    <property type="molecule type" value="Genomic_DNA"/>
</dbReference>
<keyword evidence="7" id="KW-1185">Reference proteome</keyword>
<comment type="function">
    <text evidence="1">May act as a substrate-specific adapter of an E3 ubiquitin-protein ligase complex (CUL3-RBX1-BTB) which mediates the ubiquitination and subsequent proteasomal degradation of target proteins.</text>
</comment>
<dbReference type="Gene3D" id="3.30.710.10">
    <property type="entry name" value="Potassium Channel Kv1.1, Chain A"/>
    <property type="match status" value="1"/>
</dbReference>
<protein>
    <submittedName>
        <fullName evidence="6">BTB/POZ domain-containing protein</fullName>
    </submittedName>
</protein>
<feature type="domain" description="BTB" evidence="4">
    <location>
        <begin position="7"/>
        <end position="71"/>
    </location>
</feature>
<proteinExistence type="predicted"/>
<dbReference type="Pfam" id="PF00651">
    <property type="entry name" value="BTB"/>
    <property type="match status" value="1"/>
</dbReference>
<evidence type="ECO:0000256" key="2">
    <source>
        <dbReference type="ARBA" id="ARBA00004906"/>
    </source>
</evidence>
<evidence type="ECO:0000259" key="4">
    <source>
        <dbReference type="Pfam" id="PF00651"/>
    </source>
</evidence>
<dbReference type="AlphaFoldDB" id="A0AAV9F5V7"/>
<reference evidence="6" key="1">
    <citation type="journal article" date="2023" name="Nat. Commun.">
        <title>Diploid and tetraploid genomes of Acorus and the evolution of monocots.</title>
        <authorList>
            <person name="Ma L."/>
            <person name="Liu K.W."/>
            <person name="Li Z."/>
            <person name="Hsiao Y.Y."/>
            <person name="Qi Y."/>
            <person name="Fu T."/>
            <person name="Tang G.D."/>
            <person name="Zhang D."/>
            <person name="Sun W.H."/>
            <person name="Liu D.K."/>
            <person name="Li Y."/>
            <person name="Chen G.Z."/>
            <person name="Liu X.D."/>
            <person name="Liao X.Y."/>
            <person name="Jiang Y.T."/>
            <person name="Yu X."/>
            <person name="Hao Y."/>
            <person name="Huang J."/>
            <person name="Zhao X.W."/>
            <person name="Ke S."/>
            <person name="Chen Y.Y."/>
            <person name="Wu W.L."/>
            <person name="Hsu J.L."/>
            <person name="Lin Y.F."/>
            <person name="Huang M.D."/>
            <person name="Li C.Y."/>
            <person name="Huang L."/>
            <person name="Wang Z.W."/>
            <person name="Zhao X."/>
            <person name="Zhong W.Y."/>
            <person name="Peng D.H."/>
            <person name="Ahmad S."/>
            <person name="Lan S."/>
            <person name="Zhang J.S."/>
            <person name="Tsai W.C."/>
            <person name="Van de Peer Y."/>
            <person name="Liu Z.J."/>
        </authorList>
    </citation>
    <scope>NUCLEOTIDE SEQUENCE</scope>
    <source>
        <strain evidence="6">CP</strain>
    </source>
</reference>
<dbReference type="InterPro" id="IPR011333">
    <property type="entry name" value="SKP1/BTB/POZ_sf"/>
</dbReference>
<evidence type="ECO:0000259" key="5">
    <source>
        <dbReference type="Pfam" id="PF07707"/>
    </source>
</evidence>
<dbReference type="Pfam" id="PF07707">
    <property type="entry name" value="BACK"/>
    <property type="match status" value="1"/>
</dbReference>
<evidence type="ECO:0000313" key="6">
    <source>
        <dbReference type="EMBL" id="KAK1321190.1"/>
    </source>
</evidence>
<evidence type="ECO:0000256" key="1">
    <source>
        <dbReference type="ARBA" id="ARBA00002668"/>
    </source>
</evidence>
<accession>A0AAV9F5V7</accession>
<sequence>MVCKSQNNKCEITIKIKASEEAALKELLHFIYSGKFSSMDASDHHSLLAILVLADKYEVVLCIKYCVQLLLKLPMTEESATLYLELPSSISTNMEVQPLINASKKHLVSHFRDIYKSRNALMNLSIVGLEVILSSDDILPTSEDQVCDVIIQWARHHYLNVQELREALGSLITRFVRFPYMSCGYLRKFLAFHDIDRTTFVESIIDTLLFKDENLQRKHALTSSDSTNKQFIERSYKWRPIKVVESETSRPHSIIYFSLLRSECISLFPSGVTRTQWFPVGGHLFYLNVGCEEDKEAVA</sequence>
<dbReference type="InterPro" id="IPR045890">
    <property type="entry name" value="POB1-like"/>
</dbReference>
<feature type="domain" description="BACK" evidence="5">
    <location>
        <begin position="90"/>
        <end position="190"/>
    </location>
</feature>
<name>A0AAV9F5V7_ACOCL</name>
<dbReference type="FunFam" id="1.25.40.420:FF:000008">
    <property type="entry name" value="BTB/POZ domain-containing protein POB1"/>
    <property type="match status" value="1"/>
</dbReference>
<dbReference type="PANTHER" id="PTHR46336">
    <property type="entry name" value="OS02G0260700 PROTEIN"/>
    <property type="match status" value="1"/>
</dbReference>
<keyword evidence="3" id="KW-0833">Ubl conjugation pathway</keyword>
<dbReference type="GO" id="GO:0005634">
    <property type="term" value="C:nucleus"/>
    <property type="evidence" value="ECO:0007669"/>
    <property type="project" value="TreeGrafter"/>
</dbReference>
<comment type="pathway">
    <text evidence="2">Protein modification; protein ubiquitination.</text>
</comment>
<evidence type="ECO:0000256" key="3">
    <source>
        <dbReference type="ARBA" id="ARBA00022786"/>
    </source>
</evidence>
<dbReference type="SUPFAM" id="SSF54695">
    <property type="entry name" value="POZ domain"/>
    <property type="match status" value="1"/>
</dbReference>
<dbReference type="GO" id="GO:0010114">
    <property type="term" value="P:response to red light"/>
    <property type="evidence" value="ECO:0007669"/>
    <property type="project" value="TreeGrafter"/>
</dbReference>
<organism evidence="6 7">
    <name type="scientific">Acorus calamus</name>
    <name type="common">Sweet flag</name>
    <dbReference type="NCBI Taxonomy" id="4465"/>
    <lineage>
        <taxon>Eukaryota</taxon>
        <taxon>Viridiplantae</taxon>
        <taxon>Streptophyta</taxon>
        <taxon>Embryophyta</taxon>
        <taxon>Tracheophyta</taxon>
        <taxon>Spermatophyta</taxon>
        <taxon>Magnoliopsida</taxon>
        <taxon>Liliopsida</taxon>
        <taxon>Acoraceae</taxon>
        <taxon>Acorus</taxon>
    </lineage>
</organism>
<gene>
    <name evidence="6" type="ORF">QJS10_CPA03g01092</name>
</gene>
<reference evidence="6" key="2">
    <citation type="submission" date="2023-06" db="EMBL/GenBank/DDBJ databases">
        <authorList>
            <person name="Ma L."/>
            <person name="Liu K.-W."/>
            <person name="Li Z."/>
            <person name="Hsiao Y.-Y."/>
            <person name="Qi Y."/>
            <person name="Fu T."/>
            <person name="Tang G."/>
            <person name="Zhang D."/>
            <person name="Sun W.-H."/>
            <person name="Liu D.-K."/>
            <person name="Li Y."/>
            <person name="Chen G.-Z."/>
            <person name="Liu X.-D."/>
            <person name="Liao X.-Y."/>
            <person name="Jiang Y.-T."/>
            <person name="Yu X."/>
            <person name="Hao Y."/>
            <person name="Huang J."/>
            <person name="Zhao X.-W."/>
            <person name="Ke S."/>
            <person name="Chen Y.-Y."/>
            <person name="Wu W.-L."/>
            <person name="Hsu J.-L."/>
            <person name="Lin Y.-F."/>
            <person name="Huang M.-D."/>
            <person name="Li C.-Y."/>
            <person name="Huang L."/>
            <person name="Wang Z.-W."/>
            <person name="Zhao X."/>
            <person name="Zhong W.-Y."/>
            <person name="Peng D.-H."/>
            <person name="Ahmad S."/>
            <person name="Lan S."/>
            <person name="Zhang J.-S."/>
            <person name="Tsai W.-C."/>
            <person name="Van De Peer Y."/>
            <person name="Liu Z.-J."/>
        </authorList>
    </citation>
    <scope>NUCLEOTIDE SEQUENCE</scope>
    <source>
        <strain evidence="6">CP</strain>
        <tissue evidence="6">Leaves</tissue>
    </source>
</reference>
<dbReference type="PANTHER" id="PTHR46336:SF3">
    <property type="entry name" value="BTB_POZ DOMAIN-CONTAINING PROTEIN POB1"/>
    <property type="match status" value="1"/>
</dbReference>
<dbReference type="InterPro" id="IPR011705">
    <property type="entry name" value="BACK"/>
</dbReference>
<comment type="caution">
    <text evidence="6">The sequence shown here is derived from an EMBL/GenBank/DDBJ whole genome shotgun (WGS) entry which is preliminary data.</text>
</comment>
<dbReference type="InterPro" id="IPR000210">
    <property type="entry name" value="BTB/POZ_dom"/>
</dbReference>
<dbReference type="Proteomes" id="UP001180020">
    <property type="component" value="Unassembled WGS sequence"/>
</dbReference>